<dbReference type="Proteomes" id="UP001168821">
    <property type="component" value="Unassembled WGS sequence"/>
</dbReference>
<dbReference type="PANTHER" id="PTHR36562">
    <property type="entry name" value="SERINE/ARGININE REPETITIVE MATRIX 2"/>
    <property type="match status" value="1"/>
</dbReference>
<sequence length="115" mass="13143">MYNGIGLSTPRGSGTNGHVQRNWALVKPRQKEQTYKNEQDLTNLDAVTHRQPNQEILDHERKRKIELKCAEFADILEEQGFSQEAINNKVGNYRKLLMGQGGKLEPPVNQWGRVS</sequence>
<comment type="caution">
    <text evidence="9">The sequence shown here is derived from an EMBL/GenBank/DDBJ whole genome shotgun (WGS) entry which is preliminary data.</text>
</comment>
<keyword evidence="6" id="KW-0539">Nucleus</keyword>
<evidence type="ECO:0000256" key="1">
    <source>
        <dbReference type="ARBA" id="ARBA00004123"/>
    </source>
</evidence>
<accession>A0AA38HS31</accession>
<evidence type="ECO:0000256" key="2">
    <source>
        <dbReference type="ARBA" id="ARBA00005954"/>
    </source>
</evidence>
<dbReference type="CDD" id="cd21373">
    <property type="entry name" value="cwf21_SRRM2-like"/>
    <property type="match status" value="1"/>
</dbReference>
<evidence type="ECO:0000256" key="5">
    <source>
        <dbReference type="ARBA" id="ARBA00023187"/>
    </source>
</evidence>
<dbReference type="SMART" id="SM01115">
    <property type="entry name" value="cwf21"/>
    <property type="match status" value="1"/>
</dbReference>
<comment type="similarity">
    <text evidence="2">Belongs to the CWC21 family.</text>
</comment>
<evidence type="ECO:0000256" key="3">
    <source>
        <dbReference type="ARBA" id="ARBA00022664"/>
    </source>
</evidence>
<keyword evidence="10" id="KW-1185">Reference proteome</keyword>
<protein>
    <recommendedName>
        <fullName evidence="8">CWF21 domain-containing protein</fullName>
    </recommendedName>
</protein>
<dbReference type="PANTHER" id="PTHR36562:SF5">
    <property type="entry name" value="SERINE_ARGININE REPETITIVE MATRIX 2"/>
    <property type="match status" value="1"/>
</dbReference>
<keyword evidence="3" id="KW-0507">mRNA processing</keyword>
<dbReference type="GO" id="GO:0006397">
    <property type="term" value="P:mRNA processing"/>
    <property type="evidence" value="ECO:0007669"/>
    <property type="project" value="UniProtKB-KW"/>
</dbReference>
<dbReference type="Gene3D" id="6.10.140.420">
    <property type="match status" value="1"/>
</dbReference>
<name>A0AA38HS31_9CUCU</name>
<dbReference type="GO" id="GO:0005681">
    <property type="term" value="C:spliceosomal complex"/>
    <property type="evidence" value="ECO:0007669"/>
    <property type="project" value="UniProtKB-KW"/>
</dbReference>
<evidence type="ECO:0000313" key="9">
    <source>
        <dbReference type="EMBL" id="KAJ3643023.1"/>
    </source>
</evidence>
<dbReference type="Pfam" id="PF08312">
    <property type="entry name" value="cwf21"/>
    <property type="match status" value="1"/>
</dbReference>
<keyword evidence="5" id="KW-0508">mRNA splicing</keyword>
<comment type="subcellular location">
    <subcellularLocation>
        <location evidence="1">Nucleus</location>
    </subcellularLocation>
</comment>
<feature type="region of interest" description="Disordered" evidence="7">
    <location>
        <begin position="1"/>
        <end position="22"/>
    </location>
</feature>
<reference evidence="9" key="1">
    <citation type="journal article" date="2023" name="G3 (Bethesda)">
        <title>Whole genome assemblies of Zophobas morio and Tenebrio molitor.</title>
        <authorList>
            <person name="Kaur S."/>
            <person name="Stinson S.A."/>
            <person name="diCenzo G.C."/>
        </authorList>
    </citation>
    <scope>NUCLEOTIDE SEQUENCE</scope>
    <source>
        <strain evidence="9">QUZm001</strain>
    </source>
</reference>
<dbReference type="InterPro" id="IPR013170">
    <property type="entry name" value="mRNA_splic_Cwf21_dom"/>
</dbReference>
<feature type="domain" description="CWF21" evidence="8">
    <location>
        <begin position="57"/>
        <end position="102"/>
    </location>
</feature>
<evidence type="ECO:0000256" key="7">
    <source>
        <dbReference type="SAM" id="MobiDB-lite"/>
    </source>
</evidence>
<organism evidence="9 10">
    <name type="scientific">Zophobas morio</name>
    <dbReference type="NCBI Taxonomy" id="2755281"/>
    <lineage>
        <taxon>Eukaryota</taxon>
        <taxon>Metazoa</taxon>
        <taxon>Ecdysozoa</taxon>
        <taxon>Arthropoda</taxon>
        <taxon>Hexapoda</taxon>
        <taxon>Insecta</taxon>
        <taxon>Pterygota</taxon>
        <taxon>Neoptera</taxon>
        <taxon>Endopterygota</taxon>
        <taxon>Coleoptera</taxon>
        <taxon>Polyphaga</taxon>
        <taxon>Cucujiformia</taxon>
        <taxon>Tenebrionidae</taxon>
        <taxon>Zophobas</taxon>
    </lineage>
</organism>
<dbReference type="EMBL" id="JALNTZ010000008">
    <property type="protein sequence ID" value="KAJ3643023.1"/>
    <property type="molecule type" value="Genomic_DNA"/>
</dbReference>
<evidence type="ECO:0000256" key="4">
    <source>
        <dbReference type="ARBA" id="ARBA00022728"/>
    </source>
</evidence>
<dbReference type="AlphaFoldDB" id="A0AA38HS31"/>
<feature type="compositionally biased region" description="Polar residues" evidence="7">
    <location>
        <begin position="10"/>
        <end position="19"/>
    </location>
</feature>
<keyword evidence="4" id="KW-0747">Spliceosome</keyword>
<evidence type="ECO:0000313" key="10">
    <source>
        <dbReference type="Proteomes" id="UP001168821"/>
    </source>
</evidence>
<dbReference type="InterPro" id="IPR051372">
    <property type="entry name" value="CWC21"/>
</dbReference>
<proteinExistence type="inferred from homology"/>
<gene>
    <name evidence="9" type="ORF">Zmor_025761</name>
</gene>
<evidence type="ECO:0000256" key="6">
    <source>
        <dbReference type="ARBA" id="ARBA00023242"/>
    </source>
</evidence>
<evidence type="ECO:0000259" key="8">
    <source>
        <dbReference type="SMART" id="SM01115"/>
    </source>
</evidence>
<dbReference type="GO" id="GO:0008380">
    <property type="term" value="P:RNA splicing"/>
    <property type="evidence" value="ECO:0007669"/>
    <property type="project" value="UniProtKB-KW"/>
</dbReference>